<comment type="similarity">
    <text evidence="1">Belongs to the mTERF family.</text>
</comment>
<sequence>MFFKSKGLYGVDLANFISINPTILKQSFNKDIIPSFDIFKSIVQSDQNVIKMIKRNSWVLCSNQLKRVMVNLEFLRNQGVPHTNICKYLIDQPRAFLENANRFKEIVEKLQDMGFNHLQTTFLKGIVGFTAMSEANWKNKMDVYKRWGWSEDHIQTAFRKNPQCMTVSEKKIMAVMNFLVNKWVTSL</sequence>
<keyword evidence="3" id="KW-0809">Transit peptide</keyword>
<dbReference type="OMA" id="VESVWAM"/>
<dbReference type="Proteomes" id="UP000316621">
    <property type="component" value="Chromosome 9"/>
</dbReference>
<dbReference type="Gramene" id="RZC76224">
    <property type="protein sequence ID" value="RZC76224"/>
    <property type="gene ID" value="C5167_000335"/>
</dbReference>
<evidence type="ECO:0000313" key="4">
    <source>
        <dbReference type="EMBL" id="RZC76224.1"/>
    </source>
</evidence>
<proteinExistence type="inferred from homology"/>
<dbReference type="AlphaFoldDB" id="A0A4Y7KSA2"/>
<protein>
    <submittedName>
        <fullName evidence="4">Uncharacterized protein</fullName>
    </submittedName>
</protein>
<organism evidence="4 5">
    <name type="scientific">Papaver somniferum</name>
    <name type="common">Opium poppy</name>
    <dbReference type="NCBI Taxonomy" id="3469"/>
    <lineage>
        <taxon>Eukaryota</taxon>
        <taxon>Viridiplantae</taxon>
        <taxon>Streptophyta</taxon>
        <taxon>Embryophyta</taxon>
        <taxon>Tracheophyta</taxon>
        <taxon>Spermatophyta</taxon>
        <taxon>Magnoliopsida</taxon>
        <taxon>Ranunculales</taxon>
        <taxon>Papaveraceae</taxon>
        <taxon>Papaveroideae</taxon>
        <taxon>Papaver</taxon>
    </lineage>
</organism>
<dbReference type="InterPro" id="IPR003690">
    <property type="entry name" value="MTERF"/>
</dbReference>
<evidence type="ECO:0000256" key="2">
    <source>
        <dbReference type="ARBA" id="ARBA00022472"/>
    </source>
</evidence>
<dbReference type="Gene3D" id="1.25.70.10">
    <property type="entry name" value="Transcription termination factor 3, mitochondrial"/>
    <property type="match status" value="1"/>
</dbReference>
<keyword evidence="2" id="KW-0805">Transcription regulation</keyword>
<dbReference type="GO" id="GO:0003676">
    <property type="term" value="F:nucleic acid binding"/>
    <property type="evidence" value="ECO:0007669"/>
    <property type="project" value="InterPro"/>
</dbReference>
<keyword evidence="2" id="KW-0804">Transcription</keyword>
<dbReference type="SMART" id="SM00733">
    <property type="entry name" value="Mterf"/>
    <property type="match status" value="4"/>
</dbReference>
<keyword evidence="2" id="KW-0806">Transcription termination</keyword>
<dbReference type="PANTHER" id="PTHR13068">
    <property type="entry name" value="CGI-12 PROTEIN-RELATED"/>
    <property type="match status" value="1"/>
</dbReference>
<dbReference type="InterPro" id="IPR038538">
    <property type="entry name" value="MTERF_sf"/>
</dbReference>
<keyword evidence="5" id="KW-1185">Reference proteome</keyword>
<evidence type="ECO:0000313" key="5">
    <source>
        <dbReference type="Proteomes" id="UP000316621"/>
    </source>
</evidence>
<gene>
    <name evidence="4" type="ORF">C5167_000335</name>
</gene>
<name>A0A4Y7KSA2_PAPSO</name>
<dbReference type="Pfam" id="PF02536">
    <property type="entry name" value="mTERF"/>
    <property type="match status" value="1"/>
</dbReference>
<evidence type="ECO:0000256" key="3">
    <source>
        <dbReference type="ARBA" id="ARBA00022946"/>
    </source>
</evidence>
<accession>A0A4Y7KSA2</accession>
<dbReference type="PANTHER" id="PTHR13068:SF166">
    <property type="entry name" value="TRANSCRIPTION TERMINATION FACTOR MTERF15, MITOCHONDRIAL-LIKE"/>
    <property type="match status" value="1"/>
</dbReference>
<dbReference type="EMBL" id="CM010723">
    <property type="protein sequence ID" value="RZC76224.1"/>
    <property type="molecule type" value="Genomic_DNA"/>
</dbReference>
<dbReference type="GO" id="GO:0006353">
    <property type="term" value="P:DNA-templated transcription termination"/>
    <property type="evidence" value="ECO:0007669"/>
    <property type="project" value="UniProtKB-KW"/>
</dbReference>
<reference evidence="4 5" key="1">
    <citation type="journal article" date="2018" name="Science">
        <title>The opium poppy genome and morphinan production.</title>
        <authorList>
            <person name="Guo L."/>
            <person name="Winzer T."/>
            <person name="Yang X."/>
            <person name="Li Y."/>
            <person name="Ning Z."/>
            <person name="He Z."/>
            <person name="Teodor R."/>
            <person name="Lu Y."/>
            <person name="Bowser T.A."/>
            <person name="Graham I.A."/>
            <person name="Ye K."/>
        </authorList>
    </citation>
    <scope>NUCLEOTIDE SEQUENCE [LARGE SCALE GENOMIC DNA]</scope>
    <source>
        <strain evidence="5">cv. HN1</strain>
        <tissue evidence="4">Leaves</tissue>
    </source>
</reference>
<evidence type="ECO:0000256" key="1">
    <source>
        <dbReference type="ARBA" id="ARBA00007692"/>
    </source>
</evidence>